<evidence type="ECO:0000313" key="2">
    <source>
        <dbReference type="Proteomes" id="UP000321578"/>
    </source>
</evidence>
<dbReference type="OrthoDB" id="129527at2"/>
<reference evidence="1 2" key="1">
    <citation type="submission" date="2019-08" db="EMBL/GenBank/DDBJ databases">
        <title>Genomes of Subsaximicrobium wynnwilliamsii strains.</title>
        <authorList>
            <person name="Bowman J.P."/>
        </authorList>
    </citation>
    <scope>NUCLEOTIDE SEQUENCE [LARGE SCALE GENOMIC DNA]</scope>
    <source>
        <strain evidence="1 2">2-80-2</strain>
    </source>
</reference>
<dbReference type="Proteomes" id="UP000321578">
    <property type="component" value="Unassembled WGS sequence"/>
</dbReference>
<dbReference type="RefSeq" id="WP_147088021.1">
    <property type="nucleotide sequence ID" value="NZ_VORM01000021.1"/>
</dbReference>
<dbReference type="EMBL" id="VORO01000027">
    <property type="protein sequence ID" value="TXD87230.1"/>
    <property type="molecule type" value="Genomic_DNA"/>
</dbReference>
<protein>
    <submittedName>
        <fullName evidence="1">DUF4920 domain-containing protein</fullName>
    </submittedName>
</protein>
<keyword evidence="2" id="KW-1185">Reference proteome</keyword>
<dbReference type="InterPro" id="IPR032577">
    <property type="entry name" value="DUF4920"/>
</dbReference>
<comment type="caution">
    <text evidence="1">The sequence shown here is derived from an EMBL/GenBank/DDBJ whole genome shotgun (WGS) entry which is preliminary data.</text>
</comment>
<accession>A0A5C6ZCI4</accession>
<sequence length="172" mass="19002">MKHIIVLVLVVSSLLACKQESKTADVAATEDSQMEQEIAYKSFGKEIDANNAMNTKKMTEAYQNMTVGDSMDAKVMAKVDEVCQAKGCWMKLDLENGEQAMVKFKDYGFFMPKDIAGKEVIINGKAYVNEVPVDEQRHYAEDGGASKEEIALITAPKKTFSFEADGVLLKSI</sequence>
<dbReference type="Pfam" id="PF16267">
    <property type="entry name" value="DUF4920"/>
    <property type="match status" value="1"/>
</dbReference>
<proteinExistence type="predicted"/>
<organism evidence="1 2">
    <name type="scientific">Subsaximicrobium wynnwilliamsii</name>
    <dbReference type="NCBI Taxonomy" id="291179"/>
    <lineage>
        <taxon>Bacteria</taxon>
        <taxon>Pseudomonadati</taxon>
        <taxon>Bacteroidota</taxon>
        <taxon>Flavobacteriia</taxon>
        <taxon>Flavobacteriales</taxon>
        <taxon>Flavobacteriaceae</taxon>
        <taxon>Subsaximicrobium</taxon>
    </lineage>
</organism>
<dbReference type="AlphaFoldDB" id="A0A5C6ZCI4"/>
<evidence type="ECO:0000313" key="1">
    <source>
        <dbReference type="EMBL" id="TXD87230.1"/>
    </source>
</evidence>
<dbReference type="PROSITE" id="PS51257">
    <property type="entry name" value="PROKAR_LIPOPROTEIN"/>
    <property type="match status" value="1"/>
</dbReference>
<name>A0A5C6ZCI4_9FLAO</name>
<gene>
    <name evidence="1" type="ORF">ESY86_17495</name>
</gene>